<evidence type="ECO:0000313" key="5">
    <source>
        <dbReference type="Proteomes" id="UP000055060"/>
    </source>
</evidence>
<feature type="domain" description="N-acetyltransferase" evidence="3">
    <location>
        <begin position="6"/>
        <end position="164"/>
    </location>
</feature>
<proteinExistence type="predicted"/>
<gene>
    <name evidence="4" type="ORF">LARV_00308</name>
</gene>
<protein>
    <submittedName>
        <fullName evidence="4">N-acetylglutamate synthase</fullName>
    </submittedName>
</protein>
<dbReference type="PANTHER" id="PTHR43877">
    <property type="entry name" value="AMINOALKYLPHOSPHONATE N-ACETYLTRANSFERASE-RELATED-RELATED"/>
    <property type="match status" value="1"/>
</dbReference>
<dbReference type="AlphaFoldDB" id="A0A0S7B5Y3"/>
<dbReference type="InterPro" id="IPR050832">
    <property type="entry name" value="Bact_Acetyltransf"/>
</dbReference>
<evidence type="ECO:0000256" key="1">
    <source>
        <dbReference type="ARBA" id="ARBA00022679"/>
    </source>
</evidence>
<evidence type="ECO:0000256" key="2">
    <source>
        <dbReference type="ARBA" id="ARBA00023315"/>
    </source>
</evidence>
<dbReference type="OrthoDB" id="2569455at2"/>
<name>A0A0S7B5Y3_9CHLR</name>
<evidence type="ECO:0000313" key="4">
    <source>
        <dbReference type="EMBL" id="GAP12572.1"/>
    </source>
</evidence>
<reference evidence="4" key="1">
    <citation type="submission" date="2015-07" db="EMBL/GenBank/DDBJ databases">
        <title>Draft Genome Sequences of Anaerolinea thermolimosa IMO-1, Bellilinea caldifistulae GOMI-1, Leptolinea tardivitalis YMTK-2, Levilinea saccharolytica KIBI-1,Longilinea arvoryzae KOME-1, Previously Described as Members of the Anaerolineaceae (Chloroflexi).</title>
        <authorList>
            <person name="Sekiguchi Y."/>
            <person name="Ohashi A."/>
            <person name="Matsuura N."/>
            <person name="Tourlousse M.D."/>
        </authorList>
    </citation>
    <scope>NUCLEOTIDE SEQUENCE [LARGE SCALE GENOMIC DNA]</scope>
    <source>
        <strain evidence="4">KOME-1</strain>
    </source>
</reference>
<dbReference type="CDD" id="cd04301">
    <property type="entry name" value="NAT_SF"/>
    <property type="match status" value="1"/>
</dbReference>
<dbReference type="EMBL" id="DF967972">
    <property type="protein sequence ID" value="GAP12572.1"/>
    <property type="molecule type" value="Genomic_DNA"/>
</dbReference>
<sequence>MTNPEPFLRAAEMADIPVLIELRLAMFQSMGCCDPNILAEVAAASETYMNAHLADGRFRAWLVEVDGQIAATGGLILREAPPAYHNLSGREGYIMGIYTRPEFRHRGLATAIMKRILVLLQEEGIPRATLRASQEGRLLYEKMGFEQTSEMKLELEDFDPEKPG</sequence>
<dbReference type="GO" id="GO:0016747">
    <property type="term" value="F:acyltransferase activity, transferring groups other than amino-acyl groups"/>
    <property type="evidence" value="ECO:0007669"/>
    <property type="project" value="InterPro"/>
</dbReference>
<dbReference type="Gene3D" id="3.40.630.30">
    <property type="match status" value="1"/>
</dbReference>
<dbReference type="RefSeq" id="WP_075071985.1">
    <property type="nucleotide sequence ID" value="NZ_DF967972.1"/>
</dbReference>
<keyword evidence="5" id="KW-1185">Reference proteome</keyword>
<keyword evidence="2" id="KW-0012">Acyltransferase</keyword>
<dbReference type="InterPro" id="IPR000182">
    <property type="entry name" value="GNAT_dom"/>
</dbReference>
<dbReference type="Proteomes" id="UP000055060">
    <property type="component" value="Unassembled WGS sequence"/>
</dbReference>
<accession>A0A0S7B5Y3</accession>
<dbReference type="PANTHER" id="PTHR43877:SF1">
    <property type="entry name" value="ACETYLTRANSFERASE"/>
    <property type="match status" value="1"/>
</dbReference>
<dbReference type="SUPFAM" id="SSF55729">
    <property type="entry name" value="Acyl-CoA N-acyltransferases (Nat)"/>
    <property type="match status" value="1"/>
</dbReference>
<keyword evidence="1" id="KW-0808">Transferase</keyword>
<dbReference type="PROSITE" id="PS51186">
    <property type="entry name" value="GNAT"/>
    <property type="match status" value="1"/>
</dbReference>
<evidence type="ECO:0000259" key="3">
    <source>
        <dbReference type="PROSITE" id="PS51186"/>
    </source>
</evidence>
<dbReference type="STRING" id="360412.LARV_00308"/>
<dbReference type="InterPro" id="IPR016181">
    <property type="entry name" value="Acyl_CoA_acyltransferase"/>
</dbReference>
<organism evidence="4">
    <name type="scientific">Longilinea arvoryzae</name>
    <dbReference type="NCBI Taxonomy" id="360412"/>
    <lineage>
        <taxon>Bacteria</taxon>
        <taxon>Bacillati</taxon>
        <taxon>Chloroflexota</taxon>
        <taxon>Anaerolineae</taxon>
        <taxon>Anaerolineales</taxon>
        <taxon>Anaerolineaceae</taxon>
        <taxon>Longilinea</taxon>
    </lineage>
</organism>
<dbReference type="Pfam" id="PF00583">
    <property type="entry name" value="Acetyltransf_1"/>
    <property type="match status" value="1"/>
</dbReference>